<dbReference type="RefSeq" id="WP_210597404.1">
    <property type="nucleotide sequence ID" value="NZ_JAGKSQ010000004.1"/>
</dbReference>
<comment type="caution">
    <text evidence="1">The sequence shown here is derived from an EMBL/GenBank/DDBJ whole genome shotgun (WGS) entry which is preliminary data.</text>
</comment>
<accession>A0A940WSJ4</accession>
<dbReference type="EMBL" id="JAGKSQ010000004">
    <property type="protein sequence ID" value="MBP3951710.1"/>
    <property type="molecule type" value="Genomic_DNA"/>
</dbReference>
<dbReference type="AlphaFoldDB" id="A0A940WSJ4"/>
<evidence type="ECO:0000313" key="1">
    <source>
        <dbReference type="EMBL" id="MBP3951710.1"/>
    </source>
</evidence>
<organism evidence="1 2">
    <name type="scientific">Halalkalibacter suaedae</name>
    <dbReference type="NCBI Taxonomy" id="2822140"/>
    <lineage>
        <taxon>Bacteria</taxon>
        <taxon>Bacillati</taxon>
        <taxon>Bacillota</taxon>
        <taxon>Bacilli</taxon>
        <taxon>Bacillales</taxon>
        <taxon>Bacillaceae</taxon>
        <taxon>Halalkalibacter</taxon>
    </lineage>
</organism>
<protein>
    <submittedName>
        <fullName evidence="1">Uncharacterized protein</fullName>
    </submittedName>
</protein>
<reference evidence="1" key="1">
    <citation type="submission" date="2021-03" db="EMBL/GenBank/DDBJ databases">
        <title>Bacillus suaedae sp. nov., isolated from Suaeda aralocaspica.</title>
        <authorList>
            <person name="Lei R.F.R."/>
        </authorList>
    </citation>
    <scope>NUCLEOTIDE SEQUENCE</scope>
    <source>
        <strain evidence="1">YZJH907-2</strain>
    </source>
</reference>
<evidence type="ECO:0000313" key="2">
    <source>
        <dbReference type="Proteomes" id="UP000678228"/>
    </source>
</evidence>
<gene>
    <name evidence="1" type="ORF">J7W16_11245</name>
</gene>
<keyword evidence="2" id="KW-1185">Reference proteome</keyword>
<name>A0A940WSJ4_9BACI</name>
<dbReference type="Proteomes" id="UP000678228">
    <property type="component" value="Unassembled WGS sequence"/>
</dbReference>
<sequence length="70" mass="8171">MKRFLFEYTILSTGAKRTFSIAEKSEELARQVIQERIADIEFTELEDIQVEGLIKTLDLKDTYYECEGCT</sequence>
<proteinExistence type="predicted"/>